<protein>
    <submittedName>
        <fullName evidence="2">PTS system glucose-specific IIABC component</fullName>
    </submittedName>
</protein>
<evidence type="ECO:0000313" key="2">
    <source>
        <dbReference type="EMBL" id="NMM97043.1"/>
    </source>
</evidence>
<dbReference type="Proteomes" id="UP000529710">
    <property type="component" value="Unassembled WGS sequence"/>
</dbReference>
<proteinExistence type="predicted"/>
<name>A0A7Y0EV93_9BIFI</name>
<evidence type="ECO:0000313" key="3">
    <source>
        <dbReference type="Proteomes" id="UP000529710"/>
    </source>
</evidence>
<evidence type="ECO:0000256" key="1">
    <source>
        <dbReference type="SAM" id="MobiDB-lite"/>
    </source>
</evidence>
<feature type="compositionally biased region" description="Basic and acidic residues" evidence="1">
    <location>
        <begin position="15"/>
        <end position="35"/>
    </location>
</feature>
<feature type="compositionally biased region" description="Basic residues" evidence="1">
    <location>
        <begin position="1"/>
        <end position="12"/>
    </location>
</feature>
<comment type="caution">
    <text evidence="2">The sequence shown here is derived from an EMBL/GenBank/DDBJ whole genome shotgun (WGS) entry which is preliminary data.</text>
</comment>
<keyword evidence="3" id="KW-1185">Reference proteome</keyword>
<organism evidence="2 3">
    <name type="scientific">Bifidobacterium erythrocebi</name>
    <dbReference type="NCBI Taxonomy" id="2675325"/>
    <lineage>
        <taxon>Bacteria</taxon>
        <taxon>Bacillati</taxon>
        <taxon>Actinomycetota</taxon>
        <taxon>Actinomycetes</taxon>
        <taxon>Bifidobacteriales</taxon>
        <taxon>Bifidobacteriaceae</taxon>
        <taxon>Bifidobacterium</taxon>
    </lineage>
</organism>
<accession>A0A7Y0EV93</accession>
<dbReference type="EMBL" id="JAAIIF010000019">
    <property type="protein sequence ID" value="NMM97043.1"/>
    <property type="molecule type" value="Genomic_DNA"/>
</dbReference>
<sequence length="78" mass="8811">MAIKPVKTRRPGGKPTDRLMDMQDTRHKGDGRGGDKVMMTFMIPADLRQELRERADELGTSSARLILDGIRMRLGQDD</sequence>
<feature type="region of interest" description="Disordered" evidence="1">
    <location>
        <begin position="1"/>
        <end position="36"/>
    </location>
</feature>
<gene>
    <name evidence="2" type="ORF">G1C98_1781</name>
</gene>
<dbReference type="AlphaFoldDB" id="A0A7Y0EV93"/>
<dbReference type="RefSeq" id="WP_240945008.1">
    <property type="nucleotide sequence ID" value="NZ_JAAIIF010000019.1"/>
</dbReference>
<reference evidence="2 3" key="1">
    <citation type="submission" date="2020-02" db="EMBL/GenBank/DDBJ databases">
        <title>Characterization of phylogenetic diversity of novel bifidobacterial species isolated in Czech ZOOs.</title>
        <authorList>
            <person name="Lugli G.A."/>
            <person name="Vera N.B."/>
            <person name="Ventura M."/>
        </authorList>
    </citation>
    <scope>NUCLEOTIDE SEQUENCE [LARGE SCALE GENOMIC DNA]</scope>
    <source>
        <strain evidence="2 3">DSM 109960</strain>
    </source>
</reference>